<gene>
    <name evidence="6" type="ORF">HRbin17_02680</name>
</gene>
<dbReference type="GO" id="GO:0008033">
    <property type="term" value="P:tRNA processing"/>
    <property type="evidence" value="ECO:0007669"/>
    <property type="project" value="UniProtKB-KW"/>
</dbReference>
<dbReference type="InterPro" id="IPR002804">
    <property type="entry name" value="Archease"/>
</dbReference>
<feature type="domain" description="Archease" evidence="5">
    <location>
        <begin position="8"/>
        <end position="143"/>
    </location>
</feature>
<dbReference type="PANTHER" id="PTHR12682:SF11">
    <property type="entry name" value="PROTEIN ARCHEASE"/>
    <property type="match status" value="1"/>
</dbReference>
<evidence type="ECO:0000256" key="1">
    <source>
        <dbReference type="ARBA" id="ARBA00007963"/>
    </source>
</evidence>
<dbReference type="GO" id="GO:0046872">
    <property type="term" value="F:metal ion binding"/>
    <property type="evidence" value="ECO:0007669"/>
    <property type="project" value="UniProtKB-KW"/>
</dbReference>
<keyword evidence="2" id="KW-0819">tRNA processing</keyword>
<keyword evidence="3" id="KW-0479">Metal-binding</keyword>
<evidence type="ECO:0000256" key="2">
    <source>
        <dbReference type="ARBA" id="ARBA00022694"/>
    </source>
</evidence>
<dbReference type="EMBL" id="BEHT01000054">
    <property type="protein sequence ID" value="GBD00143.1"/>
    <property type="molecule type" value="Genomic_DNA"/>
</dbReference>
<evidence type="ECO:0000256" key="3">
    <source>
        <dbReference type="ARBA" id="ARBA00022723"/>
    </source>
</evidence>
<dbReference type="InterPro" id="IPR036820">
    <property type="entry name" value="Archease_dom_sf"/>
</dbReference>
<dbReference type="Gene3D" id="3.55.10.10">
    <property type="entry name" value="Archease domain"/>
    <property type="match status" value="1"/>
</dbReference>
<reference evidence="7" key="1">
    <citation type="submission" date="2017-09" db="EMBL/GenBank/DDBJ databases">
        <title>Metaegenomics of thermophilic ammonia-oxidizing enrichment culture.</title>
        <authorList>
            <person name="Kato S."/>
            <person name="Suzuki K."/>
        </authorList>
    </citation>
    <scope>NUCLEOTIDE SEQUENCE [LARGE SCALE GENOMIC DNA]</scope>
</reference>
<dbReference type="InterPro" id="IPR023572">
    <property type="entry name" value="Archease_dom"/>
</dbReference>
<evidence type="ECO:0000259" key="5">
    <source>
        <dbReference type="Pfam" id="PF01951"/>
    </source>
</evidence>
<dbReference type="AlphaFoldDB" id="A0A2H5XG26"/>
<keyword evidence="4" id="KW-0106">Calcium</keyword>
<evidence type="ECO:0000256" key="4">
    <source>
        <dbReference type="ARBA" id="ARBA00022837"/>
    </source>
</evidence>
<evidence type="ECO:0000313" key="7">
    <source>
        <dbReference type="Proteomes" id="UP000236173"/>
    </source>
</evidence>
<evidence type="ECO:0000313" key="6">
    <source>
        <dbReference type="EMBL" id="GBD00143.1"/>
    </source>
</evidence>
<sequence>MTPSRPPFEVIDHTSDVGIIVYGANLRELMENAALGMFSLMADLSTVAPKEQRTVVAQVPAPDPELLLLRWLKELHYLRERDAFIPCRARVTALSDTEVQGVVEGEPLHGGIVLLHHIKAVTHHFFRIEPADGGLKAQIIFDV</sequence>
<dbReference type="SUPFAM" id="SSF69819">
    <property type="entry name" value="MTH1598-like"/>
    <property type="match status" value="1"/>
</dbReference>
<dbReference type="PANTHER" id="PTHR12682">
    <property type="entry name" value="ARCHEASE"/>
    <property type="match status" value="1"/>
</dbReference>
<proteinExistence type="inferred from homology"/>
<comment type="similarity">
    <text evidence="1">Belongs to the archease family.</text>
</comment>
<organism evidence="6 7">
    <name type="scientific">Candidatus Fervidibacter japonicus</name>
    <dbReference type="NCBI Taxonomy" id="2035412"/>
    <lineage>
        <taxon>Bacteria</taxon>
        <taxon>Candidatus Fervidibacterota</taxon>
        <taxon>Candidatus Fervidibacter</taxon>
    </lineage>
</organism>
<dbReference type="Proteomes" id="UP000236173">
    <property type="component" value="Unassembled WGS sequence"/>
</dbReference>
<protein>
    <submittedName>
        <fullName evidence="6">Protein archease</fullName>
    </submittedName>
</protein>
<name>A0A2H5XG26_9BACT</name>
<comment type="caution">
    <text evidence="6">The sequence shown here is derived from an EMBL/GenBank/DDBJ whole genome shotgun (WGS) entry which is preliminary data.</text>
</comment>
<accession>A0A2H5XG26</accession>
<dbReference type="Pfam" id="PF01951">
    <property type="entry name" value="Archease"/>
    <property type="match status" value="1"/>
</dbReference>